<evidence type="ECO:0000256" key="9">
    <source>
        <dbReference type="ARBA" id="ARBA00022833"/>
    </source>
</evidence>
<evidence type="ECO:0000313" key="16">
    <source>
        <dbReference type="EMBL" id="GIY42202.1"/>
    </source>
</evidence>
<evidence type="ECO:0000256" key="10">
    <source>
        <dbReference type="ARBA" id="ARBA00023144"/>
    </source>
</evidence>
<keyword evidence="7 16" id="KW-0548">Nucleotidyltransferase</keyword>
<evidence type="ECO:0000256" key="8">
    <source>
        <dbReference type="ARBA" id="ARBA00022723"/>
    </source>
</evidence>
<dbReference type="PANTHER" id="PTHR11943:SF1">
    <property type="entry name" value="GALACTOSE-1-PHOSPHATE URIDYLYLTRANSFERASE"/>
    <property type="match status" value="1"/>
</dbReference>
<dbReference type="Gene3D" id="3.30.428.10">
    <property type="entry name" value="HIT-like"/>
    <property type="match status" value="2"/>
</dbReference>
<keyword evidence="8" id="KW-0479">Metal-binding</keyword>
<evidence type="ECO:0000256" key="3">
    <source>
        <dbReference type="ARBA" id="ARBA00004947"/>
    </source>
</evidence>
<evidence type="ECO:0000256" key="13">
    <source>
        <dbReference type="ARBA" id="ARBA00071281"/>
    </source>
</evidence>
<accession>A0AAV4T9U5</accession>
<keyword evidence="10" id="KW-0299">Galactose metabolism</keyword>
<dbReference type="SUPFAM" id="SSF54197">
    <property type="entry name" value="HIT-like"/>
    <property type="match status" value="2"/>
</dbReference>
<feature type="domain" description="Galactose-1-phosphate uridyl transferase C-terminal" evidence="15">
    <location>
        <begin position="26"/>
        <end position="191"/>
    </location>
</feature>
<gene>
    <name evidence="16" type="primary">GALT</name>
    <name evidence="16" type="ORF">CEXT_754401</name>
</gene>
<keyword evidence="9" id="KW-0862">Zinc</keyword>
<dbReference type="Proteomes" id="UP001054945">
    <property type="component" value="Unassembled WGS sequence"/>
</dbReference>
<dbReference type="GO" id="GO:0008270">
    <property type="term" value="F:zinc ion binding"/>
    <property type="evidence" value="ECO:0007669"/>
    <property type="project" value="InterPro"/>
</dbReference>
<dbReference type="GO" id="GO:0008108">
    <property type="term" value="F:UDP-glucose:hexose-1-phosphate uridylyltransferase activity"/>
    <property type="evidence" value="ECO:0007669"/>
    <property type="project" value="UniProtKB-EC"/>
</dbReference>
<proteinExistence type="inferred from homology"/>
<evidence type="ECO:0000256" key="5">
    <source>
        <dbReference type="ARBA" id="ARBA00012384"/>
    </source>
</evidence>
<keyword evidence="17" id="KW-1185">Reference proteome</keyword>
<dbReference type="Pfam" id="PF02744">
    <property type="entry name" value="GalP_UDP_tr_C"/>
    <property type="match status" value="1"/>
</dbReference>
<comment type="cofactor">
    <cofactor evidence="2">
        <name>Zn(2+)</name>
        <dbReference type="ChEBI" id="CHEBI:29105"/>
    </cofactor>
</comment>
<evidence type="ECO:0000259" key="15">
    <source>
        <dbReference type="Pfam" id="PF02744"/>
    </source>
</evidence>
<keyword evidence="11" id="KW-0119">Carbohydrate metabolism</keyword>
<dbReference type="EMBL" id="BPLR01010816">
    <property type="protein sequence ID" value="GIY42202.1"/>
    <property type="molecule type" value="Genomic_DNA"/>
</dbReference>
<dbReference type="EC" id="2.7.7.12" evidence="5"/>
<sequence length="194" mass="22793">MGCSNPHPHCQIWASSFLPDEPRIEDKQQCEYFMKNNSILLLDYLKEELKTMERIVLSNEDWVVVVPYWAVWPYEVMLLPKRHILKISDLTEKEKHSLATIMKKLLTKYDNLFNTTFPYSMGWHGAPTGLDKTDYSYWQLHASYYPPLLRSATIKKFMVGYEMLAQAQRDLTPEQAAAKLRSLSEEHYKLAKNE</sequence>
<comment type="pathway">
    <text evidence="3">Carbohydrate metabolism; galactose metabolism.</text>
</comment>
<dbReference type="FunFam" id="3.30.428.10:FF:000001">
    <property type="entry name" value="Galactose-1-phosphate uridylyltransferase"/>
    <property type="match status" value="1"/>
</dbReference>
<dbReference type="Pfam" id="PF01087">
    <property type="entry name" value="GalP_UDP_transf"/>
    <property type="match status" value="1"/>
</dbReference>
<comment type="catalytic activity">
    <reaction evidence="1">
        <text>alpha-D-galactose 1-phosphate + UDP-alpha-D-glucose = alpha-D-glucose 1-phosphate + UDP-alpha-D-galactose</text>
        <dbReference type="Rhea" id="RHEA:13989"/>
        <dbReference type="ChEBI" id="CHEBI:58336"/>
        <dbReference type="ChEBI" id="CHEBI:58601"/>
        <dbReference type="ChEBI" id="CHEBI:58885"/>
        <dbReference type="ChEBI" id="CHEBI:66914"/>
        <dbReference type="EC" id="2.7.7.12"/>
    </reaction>
</comment>
<evidence type="ECO:0000256" key="7">
    <source>
        <dbReference type="ARBA" id="ARBA00022695"/>
    </source>
</evidence>
<dbReference type="InterPro" id="IPR005850">
    <property type="entry name" value="GalP_Utransf_C"/>
</dbReference>
<evidence type="ECO:0000256" key="6">
    <source>
        <dbReference type="ARBA" id="ARBA00022679"/>
    </source>
</evidence>
<dbReference type="NCBIfam" id="TIGR00209">
    <property type="entry name" value="galT_1"/>
    <property type="match status" value="1"/>
</dbReference>
<dbReference type="GO" id="GO:0033499">
    <property type="term" value="P:galactose catabolic process via UDP-galactose, Leloir pathway"/>
    <property type="evidence" value="ECO:0007669"/>
    <property type="project" value="TreeGrafter"/>
</dbReference>
<dbReference type="AlphaFoldDB" id="A0AAV4T9U5"/>
<dbReference type="PANTHER" id="PTHR11943">
    <property type="entry name" value="GALACTOSE-1-PHOSPHATE URIDYLYLTRANSFERASE"/>
    <property type="match status" value="1"/>
</dbReference>
<name>A0AAV4T9U5_CAEEX</name>
<evidence type="ECO:0000256" key="1">
    <source>
        <dbReference type="ARBA" id="ARBA00001107"/>
    </source>
</evidence>
<evidence type="ECO:0000256" key="12">
    <source>
        <dbReference type="ARBA" id="ARBA00030549"/>
    </source>
</evidence>
<dbReference type="InterPro" id="IPR036265">
    <property type="entry name" value="HIT-like_sf"/>
</dbReference>
<evidence type="ECO:0000259" key="14">
    <source>
        <dbReference type="Pfam" id="PF01087"/>
    </source>
</evidence>
<reference evidence="16 17" key="1">
    <citation type="submission" date="2021-06" db="EMBL/GenBank/DDBJ databases">
        <title>Caerostris extrusa draft genome.</title>
        <authorList>
            <person name="Kono N."/>
            <person name="Arakawa K."/>
        </authorList>
    </citation>
    <scope>NUCLEOTIDE SEQUENCE [LARGE SCALE GENOMIC DNA]</scope>
</reference>
<keyword evidence="6" id="KW-0808">Transferase</keyword>
<evidence type="ECO:0000256" key="2">
    <source>
        <dbReference type="ARBA" id="ARBA00001947"/>
    </source>
</evidence>
<feature type="domain" description="Galactose-1-phosphate uridyl transferase N-terminal" evidence="14">
    <location>
        <begin position="1"/>
        <end position="19"/>
    </location>
</feature>
<evidence type="ECO:0000313" key="17">
    <source>
        <dbReference type="Proteomes" id="UP001054945"/>
    </source>
</evidence>
<evidence type="ECO:0000256" key="4">
    <source>
        <dbReference type="ARBA" id="ARBA00010951"/>
    </source>
</evidence>
<dbReference type="InterPro" id="IPR005849">
    <property type="entry name" value="GalP_Utransf_N"/>
</dbReference>
<comment type="caution">
    <text evidence="16">The sequence shown here is derived from an EMBL/GenBank/DDBJ whole genome shotgun (WGS) entry which is preliminary data.</text>
</comment>
<evidence type="ECO:0000256" key="11">
    <source>
        <dbReference type="ARBA" id="ARBA00023277"/>
    </source>
</evidence>
<dbReference type="GO" id="GO:0005737">
    <property type="term" value="C:cytoplasm"/>
    <property type="evidence" value="ECO:0007669"/>
    <property type="project" value="TreeGrafter"/>
</dbReference>
<organism evidence="16 17">
    <name type="scientific">Caerostris extrusa</name>
    <name type="common">Bark spider</name>
    <name type="synonym">Caerostris bankana</name>
    <dbReference type="NCBI Taxonomy" id="172846"/>
    <lineage>
        <taxon>Eukaryota</taxon>
        <taxon>Metazoa</taxon>
        <taxon>Ecdysozoa</taxon>
        <taxon>Arthropoda</taxon>
        <taxon>Chelicerata</taxon>
        <taxon>Arachnida</taxon>
        <taxon>Araneae</taxon>
        <taxon>Araneomorphae</taxon>
        <taxon>Entelegynae</taxon>
        <taxon>Araneoidea</taxon>
        <taxon>Araneidae</taxon>
        <taxon>Caerostris</taxon>
    </lineage>
</organism>
<comment type="similarity">
    <text evidence="4">Belongs to the galactose-1-phosphate uridylyltransferase type 1 family.</text>
</comment>
<protein>
    <recommendedName>
        <fullName evidence="13">Probable galactose-1-phosphate uridylyltransferase</fullName>
        <ecNumber evidence="5">2.7.7.12</ecNumber>
    </recommendedName>
    <alternativeName>
        <fullName evidence="12">UDP-glucose--hexose-1-phosphate uridylyltransferase</fullName>
    </alternativeName>
</protein>
<dbReference type="InterPro" id="IPR001937">
    <property type="entry name" value="GalP_UDPtransf1"/>
</dbReference>